<name>A0A7C5V1U3_9FIRM</name>
<dbReference type="InterPro" id="IPR002881">
    <property type="entry name" value="DUF58"/>
</dbReference>
<organism evidence="2">
    <name type="scientific">Caldicellulosiruptor owensensis</name>
    <dbReference type="NCBI Taxonomy" id="55205"/>
    <lineage>
        <taxon>Bacteria</taxon>
        <taxon>Bacillati</taxon>
        <taxon>Bacillota</taxon>
        <taxon>Bacillota incertae sedis</taxon>
        <taxon>Caldicellulosiruptorales</taxon>
        <taxon>Caldicellulosiruptoraceae</taxon>
        <taxon>Caldicellulosiruptor</taxon>
    </lineage>
</organism>
<accession>A0A7C5V1U3</accession>
<evidence type="ECO:0000313" key="2">
    <source>
        <dbReference type="EMBL" id="HHS01527.1"/>
    </source>
</evidence>
<dbReference type="EMBL" id="DRUZ01000038">
    <property type="protein sequence ID" value="HHS01527.1"/>
    <property type="molecule type" value="Genomic_DNA"/>
</dbReference>
<dbReference type="PANTHER" id="PTHR34351:SF2">
    <property type="entry name" value="DUF58 DOMAIN-CONTAINING PROTEIN"/>
    <property type="match status" value="1"/>
</dbReference>
<comment type="caution">
    <text evidence="2">The sequence shown here is derived from an EMBL/GenBank/DDBJ whole genome shotgun (WGS) entry which is preliminary data.</text>
</comment>
<reference evidence="2" key="1">
    <citation type="journal article" date="2020" name="mSystems">
        <title>Genome- and Community-Level Interaction Insights into Carbon Utilization and Element Cycling Functions of Hydrothermarchaeota in Hydrothermal Sediment.</title>
        <authorList>
            <person name="Zhou Z."/>
            <person name="Liu Y."/>
            <person name="Xu W."/>
            <person name="Pan J."/>
            <person name="Luo Z.H."/>
            <person name="Li M."/>
        </authorList>
    </citation>
    <scope>NUCLEOTIDE SEQUENCE [LARGE SCALE GENOMIC DNA]</scope>
    <source>
        <strain evidence="2">SpSt-102</strain>
    </source>
</reference>
<proteinExistence type="predicted"/>
<sequence length="382" mass="44890">METFWLFIICSLLFALNFFITKKFGLKSVEYEIHFEENKKSEGDEIHIVERIYNGKILPLPWVKSEFEVSAFFFMENAKNYVVGDKLRYISIFFLLPYQQIIRRHRFVATKRGFYKLDKIYLVTGDLFGLSTDDRCYYVNSNITIYPAFLDLKKHLLPRSSLSGEVVVKRHYYEDIFYFAGIREYQSYDSFNRINWNATAKYNTLMVNKYEYTSSGDALILLNVQSSEYERKEVFNKNAIEFGIKIAASLAKECLDSHVPVGFVCNGVDEETLQPLEILLPSQDSNQLLKILETLAHIKIQVNEYFETLLFEVLRNYSFRELFVITSFINKEMEDSILLYSSLGVKFTIILLEYDEKHLNLESENIRIFLAKQQLLESTKVI</sequence>
<protein>
    <submittedName>
        <fullName evidence="2">DUF58 domain-containing protein</fullName>
    </submittedName>
</protein>
<dbReference type="Pfam" id="PF01882">
    <property type="entry name" value="DUF58"/>
    <property type="match status" value="1"/>
</dbReference>
<feature type="domain" description="DUF58" evidence="1">
    <location>
        <begin position="182"/>
        <end position="337"/>
    </location>
</feature>
<evidence type="ECO:0000259" key="1">
    <source>
        <dbReference type="Pfam" id="PF01882"/>
    </source>
</evidence>
<gene>
    <name evidence="2" type="ORF">ENL71_03190</name>
</gene>
<dbReference type="PANTHER" id="PTHR34351">
    <property type="entry name" value="SLR1927 PROTEIN-RELATED"/>
    <property type="match status" value="1"/>
</dbReference>
<dbReference type="AlphaFoldDB" id="A0A7C5V1U3"/>